<dbReference type="RefSeq" id="WP_283405679.1">
    <property type="nucleotide sequence ID" value="NZ_FXUI01000003.1"/>
</dbReference>
<dbReference type="Proteomes" id="UP001157910">
    <property type="component" value="Unassembled WGS sequence"/>
</dbReference>
<dbReference type="PANTHER" id="PTHR43246">
    <property type="entry name" value="PEPTIDYL-PROLYL CIS-TRANS ISOMERASE CYP38, CHLOROPLASTIC"/>
    <property type="match status" value="1"/>
</dbReference>
<evidence type="ECO:0000259" key="5">
    <source>
        <dbReference type="Pfam" id="PF00160"/>
    </source>
</evidence>
<keyword evidence="4" id="KW-0732">Signal</keyword>
<dbReference type="InterPro" id="IPR029000">
    <property type="entry name" value="Cyclophilin-like_dom_sf"/>
</dbReference>
<keyword evidence="7" id="KW-1185">Reference proteome</keyword>
<evidence type="ECO:0000313" key="6">
    <source>
        <dbReference type="EMBL" id="SMP61436.1"/>
    </source>
</evidence>
<keyword evidence="2" id="KW-0697">Rotamase</keyword>
<dbReference type="Pfam" id="PF00160">
    <property type="entry name" value="Pro_isomerase"/>
    <property type="match status" value="1"/>
</dbReference>
<dbReference type="InterPro" id="IPR002130">
    <property type="entry name" value="Cyclophilin-type_PPIase_dom"/>
</dbReference>
<name>A0ABY1QA43_9SPHN</name>
<proteinExistence type="predicted"/>
<feature type="signal peptide" evidence="4">
    <location>
        <begin position="1"/>
        <end position="24"/>
    </location>
</feature>
<dbReference type="EMBL" id="FXUI01000003">
    <property type="protein sequence ID" value="SMP61436.1"/>
    <property type="molecule type" value="Genomic_DNA"/>
</dbReference>
<dbReference type="Gene3D" id="2.40.100.10">
    <property type="entry name" value="Cyclophilin-like"/>
    <property type="match status" value="1"/>
</dbReference>
<evidence type="ECO:0000256" key="2">
    <source>
        <dbReference type="ARBA" id="ARBA00023110"/>
    </source>
</evidence>
<dbReference type="EC" id="5.2.1.8" evidence="1"/>
<gene>
    <name evidence="6" type="ORF">SAMN06296065_103261</name>
</gene>
<feature type="domain" description="PPIase cyclophilin-type" evidence="5">
    <location>
        <begin position="82"/>
        <end position="268"/>
    </location>
</feature>
<organism evidence="6 7">
    <name type="scientific">Novosphingobium panipatense</name>
    <dbReference type="NCBI Taxonomy" id="428991"/>
    <lineage>
        <taxon>Bacteria</taxon>
        <taxon>Pseudomonadati</taxon>
        <taxon>Pseudomonadota</taxon>
        <taxon>Alphaproteobacteria</taxon>
        <taxon>Sphingomonadales</taxon>
        <taxon>Sphingomonadaceae</taxon>
        <taxon>Novosphingobium</taxon>
    </lineage>
</organism>
<evidence type="ECO:0000313" key="7">
    <source>
        <dbReference type="Proteomes" id="UP001157910"/>
    </source>
</evidence>
<accession>A0ABY1QA43</accession>
<keyword evidence="3 6" id="KW-0413">Isomerase</keyword>
<comment type="caution">
    <text evidence="6">The sequence shown here is derived from an EMBL/GenBank/DDBJ whole genome shotgun (WGS) entry which is preliminary data.</text>
</comment>
<dbReference type="SUPFAM" id="SSF50891">
    <property type="entry name" value="Cyclophilin-like"/>
    <property type="match status" value="1"/>
</dbReference>
<evidence type="ECO:0000256" key="3">
    <source>
        <dbReference type="ARBA" id="ARBA00023235"/>
    </source>
</evidence>
<evidence type="ECO:0000256" key="4">
    <source>
        <dbReference type="SAM" id="SignalP"/>
    </source>
</evidence>
<reference evidence="6 7" key="1">
    <citation type="submission" date="2017-05" db="EMBL/GenBank/DDBJ databases">
        <authorList>
            <person name="Varghese N."/>
            <person name="Submissions S."/>
        </authorList>
    </citation>
    <scope>NUCLEOTIDE SEQUENCE [LARGE SCALE GENOMIC DNA]</scope>
    <source>
        <strain evidence="6 7">SM16</strain>
    </source>
</reference>
<feature type="chain" id="PRO_5046563981" description="peptidylprolyl isomerase" evidence="4">
    <location>
        <begin position="25"/>
        <end position="326"/>
    </location>
</feature>
<dbReference type="GO" id="GO:0016853">
    <property type="term" value="F:isomerase activity"/>
    <property type="evidence" value="ECO:0007669"/>
    <property type="project" value="UniProtKB-KW"/>
</dbReference>
<protein>
    <recommendedName>
        <fullName evidence="1">peptidylprolyl isomerase</fullName>
        <ecNumber evidence="1">5.2.1.8</ecNumber>
    </recommendedName>
</protein>
<sequence>MRKFLSALSLVALFPAIGTVPSQAATDKFVTPNEVVDAAPESDWQRIAPNDLMVMDLAPDTRGKPRRVVIQLMPAPFSQGWVGNIRKLVAAHWFDGIAVVRVQDNYVVQWGDPDGETPGKAKALPAGLAGPTEKDYVAQLDERLRSTFVQRSAKEAGRTAALPTNPDSYLPNGLSLFDRGWPLAADGRVGWPVHCYGMVGVGRNLSPDTGTGAELYTVIGQAPRQLDRNIALVGRIIAGMEHMSSLPRGTGPLGFYETPAERTRIVSVRMGNDVADLAAYEYLSTESASFAAYVDKRANRKDSFYIQPAGGVDICNAPVPIRVVTP</sequence>
<dbReference type="InterPro" id="IPR044665">
    <property type="entry name" value="E_coli_cyclophilin_A-like"/>
</dbReference>
<evidence type="ECO:0000256" key="1">
    <source>
        <dbReference type="ARBA" id="ARBA00013194"/>
    </source>
</evidence>